<name>A0A679ICM7_9RHOO</name>
<evidence type="ECO:0000256" key="2">
    <source>
        <dbReference type="ARBA" id="ARBA00010740"/>
    </source>
</evidence>
<dbReference type="PANTHER" id="PTHR38099">
    <property type="entry name" value="LARGE RIBOSOMAL RNA SUBUNIT ACCUMULATION PROTEIN YCED"/>
    <property type="match status" value="1"/>
</dbReference>
<proteinExistence type="inferred from homology"/>
<dbReference type="PANTHER" id="PTHR38099:SF1">
    <property type="entry name" value="LARGE RIBOSOMAL RNA SUBUNIT ACCUMULATION PROTEIN YCED"/>
    <property type="match status" value="1"/>
</dbReference>
<keyword evidence="7" id="KW-1185">Reference proteome</keyword>
<evidence type="ECO:0000256" key="3">
    <source>
        <dbReference type="ARBA" id="ARBA00015716"/>
    </source>
</evidence>
<dbReference type="InterPro" id="IPR039255">
    <property type="entry name" value="YceD_bac"/>
</dbReference>
<dbReference type="InterPro" id="IPR003772">
    <property type="entry name" value="YceD"/>
</dbReference>
<evidence type="ECO:0000256" key="4">
    <source>
        <dbReference type="ARBA" id="ARBA00022517"/>
    </source>
</evidence>
<reference evidence="7" key="1">
    <citation type="submission" date="2020-01" db="EMBL/GenBank/DDBJ databases">
        <title>Phosphoaccumulans saitamaens gen. nov., sp. nov., a polyphosphate accumulating bacterium isolated from surface river water.</title>
        <authorList>
            <person name="Watanabe K."/>
            <person name="Suda W."/>
        </authorList>
    </citation>
    <scope>NUCLEOTIDE SEQUENCE [LARGE SCALE GENOMIC DNA]</scope>
    <source>
        <strain evidence="7">ICHIAU1</strain>
    </source>
</reference>
<evidence type="ECO:0000256" key="5">
    <source>
        <dbReference type="ARBA" id="ARBA00031841"/>
    </source>
</evidence>
<organism evidence="6 7">
    <name type="scientific">Fluviibacter phosphoraccumulans</name>
    <dbReference type="NCBI Taxonomy" id="1751046"/>
    <lineage>
        <taxon>Bacteria</taxon>
        <taxon>Pseudomonadati</taxon>
        <taxon>Pseudomonadota</taxon>
        <taxon>Betaproteobacteria</taxon>
        <taxon>Rhodocyclales</taxon>
        <taxon>Fluviibacteraceae</taxon>
        <taxon>Fluviibacter</taxon>
    </lineage>
</organism>
<evidence type="ECO:0000313" key="6">
    <source>
        <dbReference type="EMBL" id="BBU69429.1"/>
    </source>
</evidence>
<accession>A0A679ICM7</accession>
<dbReference type="EMBL" id="AP022345">
    <property type="protein sequence ID" value="BBU69429.1"/>
    <property type="molecule type" value="Genomic_DNA"/>
</dbReference>
<comment type="function">
    <text evidence="1">Plays a role in synthesis, processing and/or stability of 23S rRNA.</text>
</comment>
<keyword evidence="4" id="KW-0690">Ribosome biogenesis</keyword>
<dbReference type="Proteomes" id="UP000463961">
    <property type="component" value="Chromosome"/>
</dbReference>
<sequence length="173" mass="18889">MSSADLQESFDPNIIARDAFAICVDMPVSAFPRLVDLLTSTNGVVRVTLKASMSADQRPTTTIGLVATLEQSCQRCLQPVTVVVDHVHTVEWVADEAELARLDASEEALDNPDWEFLPMPVPPKVCTLDLVEDELILSLPIVPLHEVCALPEAAPEPAEDHPFAALARLKRLN</sequence>
<dbReference type="RefSeq" id="WP_162049862.1">
    <property type="nucleotide sequence ID" value="NZ_AP019011.1"/>
</dbReference>
<protein>
    <recommendedName>
        <fullName evidence="3">Large ribosomal RNA subunit accumulation protein YceD</fullName>
    </recommendedName>
    <alternativeName>
        <fullName evidence="5">23S rRNA accumulation protein YceD</fullName>
    </alternativeName>
</protein>
<dbReference type="GO" id="GO:0042254">
    <property type="term" value="P:ribosome biogenesis"/>
    <property type="evidence" value="ECO:0007669"/>
    <property type="project" value="UniProtKB-KW"/>
</dbReference>
<evidence type="ECO:0000256" key="1">
    <source>
        <dbReference type="ARBA" id="ARBA00002868"/>
    </source>
</evidence>
<dbReference type="GO" id="GO:0005829">
    <property type="term" value="C:cytosol"/>
    <property type="evidence" value="ECO:0007669"/>
    <property type="project" value="TreeGrafter"/>
</dbReference>
<evidence type="ECO:0000313" key="7">
    <source>
        <dbReference type="Proteomes" id="UP000463961"/>
    </source>
</evidence>
<gene>
    <name evidence="6" type="ORF">ICHIAU1_17120</name>
</gene>
<comment type="similarity">
    <text evidence="2">Belongs to the DUF177 domain family.</text>
</comment>
<dbReference type="AlphaFoldDB" id="A0A679ICM7"/>
<dbReference type="Pfam" id="PF02620">
    <property type="entry name" value="YceD"/>
    <property type="match status" value="1"/>
</dbReference>